<dbReference type="AlphaFoldDB" id="A0A6C0J9K3"/>
<sequence>MSETTFNLEYFLSIFLALAAGYSVHRMAPSANSIVKFFVIPLIVAYASLTLFNMVLPKLNKYGDLVGNYVEINALSSINSMNYLQVFPPILAVFLIFMVLIYNKNI</sequence>
<protein>
    <submittedName>
        <fullName evidence="2">Uncharacterized protein</fullName>
    </submittedName>
</protein>
<reference evidence="2" key="1">
    <citation type="journal article" date="2020" name="Nature">
        <title>Giant virus diversity and host interactions through global metagenomics.</title>
        <authorList>
            <person name="Schulz F."/>
            <person name="Roux S."/>
            <person name="Paez-Espino D."/>
            <person name="Jungbluth S."/>
            <person name="Walsh D.A."/>
            <person name="Denef V.J."/>
            <person name="McMahon K.D."/>
            <person name="Konstantinidis K.T."/>
            <person name="Eloe-Fadrosh E.A."/>
            <person name="Kyrpides N.C."/>
            <person name="Woyke T."/>
        </authorList>
    </citation>
    <scope>NUCLEOTIDE SEQUENCE</scope>
    <source>
        <strain evidence="2">GVMAG-M-3300025874-2</strain>
    </source>
</reference>
<keyword evidence="1" id="KW-0812">Transmembrane</keyword>
<keyword evidence="1" id="KW-1133">Transmembrane helix</keyword>
<organism evidence="2">
    <name type="scientific">viral metagenome</name>
    <dbReference type="NCBI Taxonomy" id="1070528"/>
    <lineage>
        <taxon>unclassified sequences</taxon>
        <taxon>metagenomes</taxon>
        <taxon>organismal metagenomes</taxon>
    </lineage>
</organism>
<evidence type="ECO:0000256" key="1">
    <source>
        <dbReference type="SAM" id="Phobius"/>
    </source>
</evidence>
<proteinExistence type="predicted"/>
<keyword evidence="1" id="KW-0472">Membrane</keyword>
<feature type="transmembrane region" description="Helical" evidence="1">
    <location>
        <begin position="6"/>
        <end position="25"/>
    </location>
</feature>
<feature type="transmembrane region" description="Helical" evidence="1">
    <location>
        <begin position="83"/>
        <end position="102"/>
    </location>
</feature>
<name>A0A6C0J9K3_9ZZZZ</name>
<evidence type="ECO:0000313" key="2">
    <source>
        <dbReference type="EMBL" id="QHU01540.1"/>
    </source>
</evidence>
<dbReference type="EMBL" id="MN740346">
    <property type="protein sequence ID" value="QHU01540.1"/>
    <property type="molecule type" value="Genomic_DNA"/>
</dbReference>
<feature type="transmembrane region" description="Helical" evidence="1">
    <location>
        <begin position="37"/>
        <end position="56"/>
    </location>
</feature>
<accession>A0A6C0J9K3</accession>